<evidence type="ECO:0000313" key="2">
    <source>
        <dbReference type="Proteomes" id="UP000821845"/>
    </source>
</evidence>
<proteinExistence type="predicted"/>
<accession>A0ACB7SG79</accession>
<reference evidence="1" key="1">
    <citation type="submission" date="2020-05" db="EMBL/GenBank/DDBJ databases">
        <title>Large-scale comparative analyses of tick genomes elucidate their genetic diversity and vector capacities.</title>
        <authorList>
            <person name="Jia N."/>
            <person name="Wang J."/>
            <person name="Shi W."/>
            <person name="Du L."/>
            <person name="Sun Y."/>
            <person name="Zhan W."/>
            <person name="Jiang J."/>
            <person name="Wang Q."/>
            <person name="Zhang B."/>
            <person name="Ji P."/>
            <person name="Sakyi L.B."/>
            <person name="Cui X."/>
            <person name="Yuan T."/>
            <person name="Jiang B."/>
            <person name="Yang W."/>
            <person name="Lam T.T.-Y."/>
            <person name="Chang Q."/>
            <person name="Ding S."/>
            <person name="Wang X."/>
            <person name="Zhu J."/>
            <person name="Ruan X."/>
            <person name="Zhao L."/>
            <person name="Wei J."/>
            <person name="Que T."/>
            <person name="Du C."/>
            <person name="Cheng J."/>
            <person name="Dai P."/>
            <person name="Han X."/>
            <person name="Huang E."/>
            <person name="Gao Y."/>
            <person name="Liu J."/>
            <person name="Shao H."/>
            <person name="Ye R."/>
            <person name="Li L."/>
            <person name="Wei W."/>
            <person name="Wang X."/>
            <person name="Wang C."/>
            <person name="Yang T."/>
            <person name="Huo Q."/>
            <person name="Li W."/>
            <person name="Guo W."/>
            <person name="Chen H."/>
            <person name="Zhou L."/>
            <person name="Ni X."/>
            <person name="Tian J."/>
            <person name="Zhou Y."/>
            <person name="Sheng Y."/>
            <person name="Liu T."/>
            <person name="Pan Y."/>
            <person name="Xia L."/>
            <person name="Li J."/>
            <person name="Zhao F."/>
            <person name="Cao W."/>
        </authorList>
    </citation>
    <scope>NUCLEOTIDE SEQUENCE</scope>
    <source>
        <strain evidence="1">Hyas-2018</strain>
    </source>
</reference>
<protein>
    <submittedName>
        <fullName evidence="1">Uncharacterized protein</fullName>
    </submittedName>
</protein>
<evidence type="ECO:0000313" key="1">
    <source>
        <dbReference type="EMBL" id="KAH6933868.1"/>
    </source>
</evidence>
<keyword evidence="2" id="KW-1185">Reference proteome</keyword>
<organism evidence="1 2">
    <name type="scientific">Hyalomma asiaticum</name>
    <name type="common">Tick</name>
    <dbReference type="NCBI Taxonomy" id="266040"/>
    <lineage>
        <taxon>Eukaryota</taxon>
        <taxon>Metazoa</taxon>
        <taxon>Ecdysozoa</taxon>
        <taxon>Arthropoda</taxon>
        <taxon>Chelicerata</taxon>
        <taxon>Arachnida</taxon>
        <taxon>Acari</taxon>
        <taxon>Parasitiformes</taxon>
        <taxon>Ixodida</taxon>
        <taxon>Ixodoidea</taxon>
        <taxon>Ixodidae</taxon>
        <taxon>Hyalomminae</taxon>
        <taxon>Hyalomma</taxon>
    </lineage>
</organism>
<comment type="caution">
    <text evidence="1">The sequence shown here is derived from an EMBL/GenBank/DDBJ whole genome shotgun (WGS) entry which is preliminary data.</text>
</comment>
<sequence length="124" mass="13176">MQSTAEREVAIVARSRDRQVSVGREAEQPKQEASAASAMAKKTSLCPSVRRSGSAAVRSRRTVDGGPEWSSFAAYDLSAVDDIGIFRQRALAVDRIGEPAARKVLKPGEADKTPAALGTCWCAA</sequence>
<dbReference type="Proteomes" id="UP000821845">
    <property type="component" value="Chromosome 4"/>
</dbReference>
<dbReference type="EMBL" id="CM023484">
    <property type="protein sequence ID" value="KAH6933868.1"/>
    <property type="molecule type" value="Genomic_DNA"/>
</dbReference>
<gene>
    <name evidence="1" type="ORF">HPB50_018623</name>
</gene>
<name>A0ACB7SG79_HYAAI</name>